<feature type="transmembrane region" description="Helical" evidence="2">
    <location>
        <begin position="37"/>
        <end position="55"/>
    </location>
</feature>
<keyword evidence="2" id="KW-1133">Transmembrane helix</keyword>
<feature type="compositionally biased region" description="Basic and acidic residues" evidence="1">
    <location>
        <begin position="135"/>
        <end position="147"/>
    </location>
</feature>
<evidence type="ECO:0000256" key="2">
    <source>
        <dbReference type="SAM" id="Phobius"/>
    </source>
</evidence>
<comment type="caution">
    <text evidence="3">The sequence shown here is derived from an EMBL/GenBank/DDBJ whole genome shotgun (WGS) entry which is preliminary data.</text>
</comment>
<dbReference type="EMBL" id="JACGWK010001560">
    <property type="protein sequence ID" value="KAL0286003.1"/>
    <property type="molecule type" value="Genomic_DNA"/>
</dbReference>
<keyword evidence="2" id="KW-0812">Transmembrane</keyword>
<dbReference type="AlphaFoldDB" id="A0AAW2IVW6"/>
<name>A0AAW2IVW6_9LAMI</name>
<reference evidence="3" key="1">
    <citation type="submission" date="2020-06" db="EMBL/GenBank/DDBJ databases">
        <authorList>
            <person name="Li T."/>
            <person name="Hu X."/>
            <person name="Zhang T."/>
            <person name="Song X."/>
            <person name="Zhang H."/>
            <person name="Dai N."/>
            <person name="Sheng W."/>
            <person name="Hou X."/>
            <person name="Wei L."/>
        </authorList>
    </citation>
    <scope>NUCLEOTIDE SEQUENCE</scope>
    <source>
        <strain evidence="3">G01</strain>
        <tissue evidence="3">Leaf</tissue>
    </source>
</reference>
<evidence type="ECO:0000256" key="1">
    <source>
        <dbReference type="SAM" id="MobiDB-lite"/>
    </source>
</evidence>
<organism evidence="3">
    <name type="scientific">Sesamum angustifolium</name>
    <dbReference type="NCBI Taxonomy" id="2727405"/>
    <lineage>
        <taxon>Eukaryota</taxon>
        <taxon>Viridiplantae</taxon>
        <taxon>Streptophyta</taxon>
        <taxon>Embryophyta</taxon>
        <taxon>Tracheophyta</taxon>
        <taxon>Spermatophyta</taxon>
        <taxon>Magnoliopsida</taxon>
        <taxon>eudicotyledons</taxon>
        <taxon>Gunneridae</taxon>
        <taxon>Pentapetalae</taxon>
        <taxon>asterids</taxon>
        <taxon>lamiids</taxon>
        <taxon>Lamiales</taxon>
        <taxon>Pedaliaceae</taxon>
        <taxon>Sesamum</taxon>
    </lineage>
</organism>
<reference evidence="3" key="2">
    <citation type="journal article" date="2024" name="Plant">
        <title>Genomic evolution and insights into agronomic trait innovations of Sesamum species.</title>
        <authorList>
            <person name="Miao H."/>
            <person name="Wang L."/>
            <person name="Qu L."/>
            <person name="Liu H."/>
            <person name="Sun Y."/>
            <person name="Le M."/>
            <person name="Wang Q."/>
            <person name="Wei S."/>
            <person name="Zheng Y."/>
            <person name="Lin W."/>
            <person name="Duan Y."/>
            <person name="Cao H."/>
            <person name="Xiong S."/>
            <person name="Wang X."/>
            <person name="Wei L."/>
            <person name="Li C."/>
            <person name="Ma Q."/>
            <person name="Ju M."/>
            <person name="Zhao R."/>
            <person name="Li G."/>
            <person name="Mu C."/>
            <person name="Tian Q."/>
            <person name="Mei H."/>
            <person name="Zhang T."/>
            <person name="Gao T."/>
            <person name="Zhang H."/>
        </authorList>
    </citation>
    <scope>NUCLEOTIDE SEQUENCE</scope>
    <source>
        <strain evidence="3">G01</strain>
    </source>
</reference>
<feature type="region of interest" description="Disordered" evidence="1">
    <location>
        <begin position="121"/>
        <end position="147"/>
    </location>
</feature>
<dbReference type="PROSITE" id="PS51257">
    <property type="entry name" value="PROKAR_LIPOPROTEIN"/>
    <property type="match status" value="1"/>
</dbReference>
<sequence length="147" mass="16642">MVAGKLNSGGGLSSISCLVSGTGFISFKRKHIIRPRWYGFNGSPLCLFFSPIWAIPEITSVQDLVTQRGCLFSLPFLRMVLLFFWGLFRELFPQLGKYLFSKFGVFGLVVLIEYRDHPVSAKPGVQQPTIAPQHLTKERDRDDIDEM</sequence>
<evidence type="ECO:0000313" key="3">
    <source>
        <dbReference type="EMBL" id="KAL0286003.1"/>
    </source>
</evidence>
<gene>
    <name evidence="3" type="ORF">Sangu_2753500</name>
</gene>
<protein>
    <submittedName>
        <fullName evidence="3">Uncharacterized protein</fullName>
    </submittedName>
</protein>
<keyword evidence="2" id="KW-0472">Membrane</keyword>
<proteinExistence type="predicted"/>
<feature type="transmembrane region" description="Helical" evidence="2">
    <location>
        <begin position="75"/>
        <end position="92"/>
    </location>
</feature>
<accession>A0AAW2IVW6</accession>